<comment type="similarity">
    <text evidence="5">Belongs to the SAT4 family.</text>
</comment>
<proteinExistence type="inferred from homology"/>
<evidence type="ECO:0000256" key="2">
    <source>
        <dbReference type="ARBA" id="ARBA00022692"/>
    </source>
</evidence>
<dbReference type="PANTHER" id="PTHR33048:SF47">
    <property type="entry name" value="INTEGRAL MEMBRANE PROTEIN-RELATED"/>
    <property type="match status" value="1"/>
</dbReference>
<feature type="transmembrane region" description="Helical" evidence="7">
    <location>
        <begin position="75"/>
        <end position="96"/>
    </location>
</feature>
<dbReference type="OrthoDB" id="444631at2759"/>
<evidence type="ECO:0000259" key="8">
    <source>
        <dbReference type="Pfam" id="PF20684"/>
    </source>
</evidence>
<feature type="transmembrane region" description="Helical" evidence="7">
    <location>
        <begin position="127"/>
        <end position="146"/>
    </location>
</feature>
<feature type="region of interest" description="Disordered" evidence="6">
    <location>
        <begin position="244"/>
        <end position="267"/>
    </location>
</feature>
<reference evidence="9 10" key="1">
    <citation type="journal article" date="2014" name="Genome Biol. Evol.">
        <title>Comparative genomics and transcriptomics analyses reveal divergent lifestyle features of nematode endoparasitic fungus Hirsutella minnesotensis.</title>
        <authorList>
            <person name="Lai Y."/>
            <person name="Liu K."/>
            <person name="Zhang X."/>
            <person name="Zhang X."/>
            <person name="Li K."/>
            <person name="Wang N."/>
            <person name="Shu C."/>
            <person name="Wu Y."/>
            <person name="Wang C."/>
            <person name="Bushley K.E."/>
            <person name="Xiang M."/>
            <person name="Liu X."/>
        </authorList>
    </citation>
    <scope>NUCLEOTIDE SEQUENCE [LARGE SCALE GENOMIC DNA]</scope>
    <source>
        <strain evidence="9 10">3608</strain>
    </source>
</reference>
<dbReference type="AlphaFoldDB" id="A0A0F8A2W6"/>
<evidence type="ECO:0000313" key="10">
    <source>
        <dbReference type="Proteomes" id="UP000054481"/>
    </source>
</evidence>
<evidence type="ECO:0000256" key="7">
    <source>
        <dbReference type="SAM" id="Phobius"/>
    </source>
</evidence>
<dbReference type="EMBL" id="KQ030606">
    <property type="protein sequence ID" value="KJZ70794.1"/>
    <property type="molecule type" value="Genomic_DNA"/>
</dbReference>
<feature type="transmembrane region" description="Helical" evidence="7">
    <location>
        <begin position="42"/>
        <end position="63"/>
    </location>
</feature>
<evidence type="ECO:0000256" key="5">
    <source>
        <dbReference type="ARBA" id="ARBA00038359"/>
    </source>
</evidence>
<keyword evidence="2 7" id="KW-0812">Transmembrane</keyword>
<name>A0A0F8A2W6_9HYPO</name>
<keyword evidence="3 7" id="KW-1133">Transmembrane helix</keyword>
<evidence type="ECO:0000256" key="1">
    <source>
        <dbReference type="ARBA" id="ARBA00004141"/>
    </source>
</evidence>
<feature type="transmembrane region" description="Helical" evidence="7">
    <location>
        <begin position="198"/>
        <end position="218"/>
    </location>
</feature>
<dbReference type="Proteomes" id="UP000054481">
    <property type="component" value="Unassembled WGS sequence"/>
</dbReference>
<keyword evidence="4 7" id="KW-0472">Membrane</keyword>
<comment type="subcellular location">
    <subcellularLocation>
        <location evidence="1">Membrane</location>
        <topology evidence="1">Multi-pass membrane protein</topology>
    </subcellularLocation>
</comment>
<keyword evidence="10" id="KW-1185">Reference proteome</keyword>
<evidence type="ECO:0000256" key="3">
    <source>
        <dbReference type="ARBA" id="ARBA00022989"/>
    </source>
</evidence>
<dbReference type="InterPro" id="IPR052337">
    <property type="entry name" value="SAT4-like"/>
</dbReference>
<dbReference type="Pfam" id="PF20684">
    <property type="entry name" value="Fung_rhodopsin"/>
    <property type="match status" value="1"/>
</dbReference>
<dbReference type="GO" id="GO:0016020">
    <property type="term" value="C:membrane"/>
    <property type="evidence" value="ECO:0007669"/>
    <property type="project" value="UniProtKB-SubCell"/>
</dbReference>
<protein>
    <recommendedName>
        <fullName evidence="8">Rhodopsin domain-containing protein</fullName>
    </recommendedName>
</protein>
<feature type="transmembrane region" description="Helical" evidence="7">
    <location>
        <begin position="158"/>
        <end position="178"/>
    </location>
</feature>
<accession>A0A0F8A2W6</accession>
<dbReference type="PANTHER" id="PTHR33048">
    <property type="entry name" value="PTH11-LIKE INTEGRAL MEMBRANE PROTEIN (AFU_ORTHOLOGUE AFUA_5G11245)"/>
    <property type="match status" value="1"/>
</dbReference>
<sequence length="267" mass="29466">MERLLRFPQLSPAEQQAILDSPAMAPPPRVETNLVDPPNHNALATAFSVVCITLVVVCLLGRATPLCPLGARNKLFWAICTVMAFNISLYSVAMVAETMTCIPLNKLWTPWLSGRCFDSKSLHVVTAWFNLLVDVFILLLPQHIIWKLQMTTRKKMGVSVIFLFGLLTLMGAAGRVWANLKTPYVKDHGDTLYWLGPLFLWLMTESTCALLVYSIPLLPKACHQIIVSIKSWRRLGSNDNCGLKTPAADKGPSDNGGAVHYDSGGTM</sequence>
<evidence type="ECO:0000256" key="6">
    <source>
        <dbReference type="SAM" id="MobiDB-lite"/>
    </source>
</evidence>
<organism evidence="9 10">
    <name type="scientific">Hirsutella minnesotensis 3608</name>
    <dbReference type="NCBI Taxonomy" id="1043627"/>
    <lineage>
        <taxon>Eukaryota</taxon>
        <taxon>Fungi</taxon>
        <taxon>Dikarya</taxon>
        <taxon>Ascomycota</taxon>
        <taxon>Pezizomycotina</taxon>
        <taxon>Sordariomycetes</taxon>
        <taxon>Hypocreomycetidae</taxon>
        <taxon>Hypocreales</taxon>
        <taxon>Ophiocordycipitaceae</taxon>
        <taxon>Hirsutella</taxon>
    </lineage>
</organism>
<gene>
    <name evidence="9" type="ORF">HIM_09807</name>
</gene>
<dbReference type="InterPro" id="IPR049326">
    <property type="entry name" value="Rhodopsin_dom_fungi"/>
</dbReference>
<evidence type="ECO:0000256" key="4">
    <source>
        <dbReference type="ARBA" id="ARBA00023136"/>
    </source>
</evidence>
<evidence type="ECO:0000313" key="9">
    <source>
        <dbReference type="EMBL" id="KJZ70794.1"/>
    </source>
</evidence>
<feature type="domain" description="Rhodopsin" evidence="8">
    <location>
        <begin position="73"/>
        <end position="219"/>
    </location>
</feature>